<dbReference type="Proteomes" id="UP000505306">
    <property type="component" value="Chromosome"/>
</dbReference>
<keyword evidence="3" id="KW-1185">Reference proteome</keyword>
<evidence type="ECO:0000313" key="2">
    <source>
        <dbReference type="EMBL" id="QIE59148.1"/>
    </source>
</evidence>
<organism evidence="2 3">
    <name type="scientific">Rasiella rasia</name>
    <dbReference type="NCBI Taxonomy" id="2744027"/>
    <lineage>
        <taxon>Bacteria</taxon>
        <taxon>Pseudomonadati</taxon>
        <taxon>Bacteroidota</taxon>
        <taxon>Flavobacteriia</taxon>
        <taxon>Flavobacteriales</taxon>
        <taxon>Flavobacteriaceae</taxon>
        <taxon>Rasiella</taxon>
    </lineage>
</organism>
<sequence>MKRISFLLIAVCAMAVSQAQNSTDGLRYATDNINGTARFNALSGAFGALGGDMSAISINPAGSAVFLDNSGNVSFAITDVDNTARYFNNSQTSGENELSLNQAGIVFVFDSPNDSNWKKFTIGLTYNNTENFDNDIFASGRGNTSIASFFTEQAQGIPLDLLQLRFDEGISDLYNFLGETEGVAAQNAFLGYQGFIFDPLTNDPRNTEYISNVSNGNFNQEYTYLTQGYSGKYTINFGTQYGENWFFGINLNSHAIDYDQSTFLFETNSNPGSSVNQIGFENNLSVLGAGFSAQIGAIAKFEDFRFGLTIDTPTWYEISEETSQYLETQRTVDNQVFTEIVDPRVINVFENYNLRTPGKLTASSAYIFGKKGLISIDYSFKDYSNIEFRPTSDTFFANQNNVIENQLTGASTLRIGGEYRINQLSLRGGFMYEQSPYVNELTVGDTNGFSLGLGYNFGNYSFDVSYARAEQERQQQLYNIGLTDAATINAVTSNVVLTFGVNL</sequence>
<evidence type="ECO:0000256" key="1">
    <source>
        <dbReference type="SAM" id="SignalP"/>
    </source>
</evidence>
<dbReference type="RefSeq" id="WP_164679177.1">
    <property type="nucleotide sequence ID" value="NZ_CP049057.1"/>
</dbReference>
<feature type="chain" id="PRO_5026107460" evidence="1">
    <location>
        <begin position="20"/>
        <end position="503"/>
    </location>
</feature>
<accession>A0A6G6GKS1</accession>
<dbReference type="KEGG" id="mgel:G5B37_06125"/>
<keyword evidence="1" id="KW-0732">Signal</keyword>
<dbReference type="EMBL" id="CP049057">
    <property type="protein sequence ID" value="QIE59148.1"/>
    <property type="molecule type" value="Genomic_DNA"/>
</dbReference>
<gene>
    <name evidence="2" type="ORF">G5B37_06125</name>
</gene>
<name>A0A6G6GKS1_9FLAO</name>
<dbReference type="SUPFAM" id="SSF56935">
    <property type="entry name" value="Porins"/>
    <property type="match status" value="1"/>
</dbReference>
<proteinExistence type="predicted"/>
<evidence type="ECO:0000313" key="3">
    <source>
        <dbReference type="Proteomes" id="UP000505306"/>
    </source>
</evidence>
<dbReference type="Gene3D" id="2.40.160.60">
    <property type="entry name" value="Outer membrane protein transport protein (OMPP1/FadL/TodX)"/>
    <property type="match status" value="1"/>
</dbReference>
<reference evidence="2 3" key="1">
    <citation type="submission" date="2020-02" db="EMBL/GenBank/DDBJ databases">
        <title>Complete genome sequence of Flavobacteriaceae bacterium.</title>
        <authorList>
            <person name="Kim S.-J."/>
            <person name="Kim Y.-S."/>
            <person name="Kim K.-H."/>
        </authorList>
    </citation>
    <scope>NUCLEOTIDE SEQUENCE [LARGE SCALE GENOMIC DNA]</scope>
    <source>
        <strain evidence="2 3">RR4-40</strain>
    </source>
</reference>
<feature type="signal peptide" evidence="1">
    <location>
        <begin position="1"/>
        <end position="19"/>
    </location>
</feature>
<dbReference type="AlphaFoldDB" id="A0A6G6GKS1"/>
<protein>
    <submittedName>
        <fullName evidence="2">Transporter</fullName>
    </submittedName>
</protein>